<dbReference type="AlphaFoldDB" id="A0A0F9N3B2"/>
<name>A0A0F9N3B2_9ZZZZ</name>
<comment type="caution">
    <text evidence="1">The sequence shown here is derived from an EMBL/GenBank/DDBJ whole genome shotgun (WGS) entry which is preliminary data.</text>
</comment>
<evidence type="ECO:0000313" key="1">
    <source>
        <dbReference type="EMBL" id="KKN14055.1"/>
    </source>
</evidence>
<accession>A0A0F9N3B2</accession>
<protein>
    <submittedName>
        <fullName evidence="1">Uncharacterized protein</fullName>
    </submittedName>
</protein>
<organism evidence="1">
    <name type="scientific">marine sediment metagenome</name>
    <dbReference type="NCBI Taxonomy" id="412755"/>
    <lineage>
        <taxon>unclassified sequences</taxon>
        <taxon>metagenomes</taxon>
        <taxon>ecological metagenomes</taxon>
    </lineage>
</organism>
<proteinExistence type="predicted"/>
<gene>
    <name evidence="1" type="ORF">LCGC14_1000040</name>
</gene>
<sequence>MSWEEREILLIIKTYPIRSDKYVNTVCAAGILEDTNEWVRIYPISWLTFKNKNLKKFIRFKAEIMKNRSDKRKESYKIRENTIQIIDESLTNTKKKDVWLKRKQILNNYITDSLETLKESYKDDRTSLGMIKPNPETTEFIITKKVDEIDIDIDSSTQYTLTGQKLRKVDEIENVFKYKFKCNIPECSGHRIICEDWELYQAFRSWRQKYGTEQLEKNLKNKFIFKKNELYFMLGTHFRWSTWLIIGLFYPPKIREENAILKFI</sequence>
<reference evidence="1" key="1">
    <citation type="journal article" date="2015" name="Nature">
        <title>Complex archaea that bridge the gap between prokaryotes and eukaryotes.</title>
        <authorList>
            <person name="Spang A."/>
            <person name="Saw J.H."/>
            <person name="Jorgensen S.L."/>
            <person name="Zaremba-Niedzwiedzka K."/>
            <person name="Martijn J."/>
            <person name="Lind A.E."/>
            <person name="van Eijk R."/>
            <person name="Schleper C."/>
            <person name="Guy L."/>
            <person name="Ettema T.J."/>
        </authorList>
    </citation>
    <scope>NUCLEOTIDE SEQUENCE</scope>
</reference>
<dbReference type="EMBL" id="LAZR01003857">
    <property type="protein sequence ID" value="KKN14055.1"/>
    <property type="molecule type" value="Genomic_DNA"/>
</dbReference>